<organism evidence="1 2">
    <name type="scientific">Vibrio panuliri</name>
    <dbReference type="NCBI Taxonomy" id="1381081"/>
    <lineage>
        <taxon>Bacteria</taxon>
        <taxon>Pseudomonadati</taxon>
        <taxon>Pseudomonadota</taxon>
        <taxon>Gammaproteobacteria</taxon>
        <taxon>Vibrionales</taxon>
        <taxon>Vibrionaceae</taxon>
        <taxon>Vibrio</taxon>
    </lineage>
</organism>
<evidence type="ECO:0000313" key="2">
    <source>
        <dbReference type="Proteomes" id="UP000186313"/>
    </source>
</evidence>
<name>A0A1Q9HIJ6_9VIBR</name>
<dbReference type="AlphaFoldDB" id="A0A1Q9HIJ6"/>
<gene>
    <name evidence="1" type="ORF">BIY22_03735</name>
</gene>
<accession>A0A1Q9HIJ6</accession>
<dbReference type="RefSeq" id="WP_075707415.1">
    <property type="nucleotide sequence ID" value="NZ_MJMJ01000012.1"/>
</dbReference>
<reference evidence="1 2" key="1">
    <citation type="submission" date="2016-09" db="EMBL/GenBank/DDBJ databases">
        <title>Genomic Taxonomy of the Vibrionaceae.</title>
        <authorList>
            <person name="Gonzalez-Castillo A."/>
            <person name="Gomez-Gil B."/>
            <person name="Enciso-Ibarra K."/>
        </authorList>
    </citation>
    <scope>NUCLEOTIDE SEQUENCE [LARGE SCALE GENOMIC DNA]</scope>
    <source>
        <strain evidence="1 2">CAIM 703</strain>
    </source>
</reference>
<dbReference type="EMBL" id="MJMJ01000012">
    <property type="protein sequence ID" value="OLQ90126.1"/>
    <property type="molecule type" value="Genomic_DNA"/>
</dbReference>
<evidence type="ECO:0000313" key="1">
    <source>
        <dbReference type="EMBL" id="OLQ90126.1"/>
    </source>
</evidence>
<protein>
    <submittedName>
        <fullName evidence="1">Uncharacterized protein</fullName>
    </submittedName>
</protein>
<dbReference type="OrthoDB" id="5614256at2"/>
<proteinExistence type="predicted"/>
<sequence length="822" mass="94554">MVDSGYALQSLILELDGNDETKLALFLDKIECPESFRGLFHVVSYLEQLSNSYPKMFERTFGIKGDILKNFSALNEEYWATYSLERVAKGWMSHRPIYALILKLAEFNNHLYGQAGLIFLDHFFCNEVTIKNESREESAVRAFRLFVTDRNSNQSTLIANQPVLIAEQLQQHRFELVRENPRNHTLEGYIRELEHFYRLDWKPRVSLRRSIGAKLRGAYSRKKIERIEGSTDLYTLALNKQKINKFNLENGLDSSEDIPPLTIVKQIPEVTTKPKHELPDVATIRDLDKDKQRRYAIQKGVNKSHNISPNATSLLQPHELFYLTESLAKYRTKSIMGMPTEYIQRVIFLTLFLGIDIDQIKELQILDSPDGEGYGFLFDDSKWYLKVHMVLTAKIAGHRNNASLLKVKPFTLIQLPLFFISYLKLDTLNAGDRIFKLKGEALVLKAVQQYLKSVNERYHIQISYKSIRYFLANKIASDAVIDPVIVECLSGKSNYYTRSMRHYIWRSDNENTRHVYELWNSIRVDIEKFKPSNLIPAFNIFTQKISPFTLGVGSQFTPTMKSIQLLVGYLSDKLQSVSAFESTKNIEMLIQYHNNFTLYTAYMLLNATGYRAVHNPLPVMSLFLLRYNALCISDKDAQKCFAHSRIVAVPDVLKKQLVNYLGHLNSMGNLLGGLKVADSKSMFWHSSLSPLLPLDSKGSKLDWFFSAKHSRSNDGLLTFYDLKMGSSKNISPKTLSEAVPKELRLPINYGRHYVRRFLVQSGVSLELVNFQLGHWVNGELPLSNFSTFKHSAAINELNEHLDSMMIELGWKDIPSNLTRKRT</sequence>
<dbReference type="Proteomes" id="UP000186313">
    <property type="component" value="Unassembled WGS sequence"/>
</dbReference>
<dbReference type="STRING" id="1381081.BIY22_03735"/>
<comment type="caution">
    <text evidence="1">The sequence shown here is derived from an EMBL/GenBank/DDBJ whole genome shotgun (WGS) entry which is preliminary data.</text>
</comment>